<dbReference type="Pfam" id="PF00248">
    <property type="entry name" value="Aldo_ket_red"/>
    <property type="match status" value="1"/>
</dbReference>
<reference evidence="3" key="2">
    <citation type="journal article" date="2020" name="Microorganisms">
        <title>Osmotic Adaptation and Compatible Solute Biosynthesis of Phototrophic Bacteria as Revealed from Genome Analyses.</title>
        <authorList>
            <person name="Imhoff J.F."/>
            <person name="Rahn T."/>
            <person name="Kunzel S."/>
            <person name="Keller A."/>
            <person name="Neulinger S.C."/>
        </authorList>
    </citation>
    <scope>NUCLEOTIDE SEQUENCE</scope>
    <source>
        <strain evidence="3">DSM 11080</strain>
    </source>
</reference>
<evidence type="ECO:0000259" key="2">
    <source>
        <dbReference type="Pfam" id="PF00248"/>
    </source>
</evidence>
<dbReference type="PROSITE" id="PS51318">
    <property type="entry name" value="TAT"/>
    <property type="match status" value="1"/>
</dbReference>
<feature type="chain" id="PRO_5042519327" evidence="1">
    <location>
        <begin position="18"/>
        <end position="304"/>
    </location>
</feature>
<dbReference type="Proteomes" id="UP001296776">
    <property type="component" value="Unassembled WGS sequence"/>
</dbReference>
<dbReference type="InterPro" id="IPR006311">
    <property type="entry name" value="TAT_signal"/>
</dbReference>
<evidence type="ECO:0000313" key="3">
    <source>
        <dbReference type="EMBL" id="MBK1706585.1"/>
    </source>
</evidence>
<dbReference type="CDD" id="cd19095">
    <property type="entry name" value="AKR_PA4992-like"/>
    <property type="match status" value="1"/>
</dbReference>
<keyword evidence="4" id="KW-1185">Reference proteome</keyword>
<dbReference type="InterPro" id="IPR036812">
    <property type="entry name" value="NAD(P)_OxRdtase_dom_sf"/>
</dbReference>
<sequence>MKLTRRRFLQLATAALAANGYPVSASSAALALTKPIPSSGERVPVVGMGTWITFNVGDDPDALAVRTEILRAFFAAGGGMIDSSPMYGSAEAVLGHVLPRLDQTQGLFSATKVWTSSGRAGPSEIAESQDLWGVDRFDLLQVHNLLAWSAHLETLKQMKAEGRVRYIGVTTSHGRRHAELEQVMRDEPVDFVQLTYNIVDREAEQRLLPLAQERGIAVIANRPFRRKALIHRAEGHPLPSWAAAIGCKTWAQALLKFIVSHPAVTCAIPATSQVAHMRENMAAATEPLPDAALRRRMAADFAAL</sequence>
<dbReference type="SUPFAM" id="SSF51430">
    <property type="entry name" value="NAD(P)-linked oxidoreductase"/>
    <property type="match status" value="1"/>
</dbReference>
<dbReference type="PANTHER" id="PTHR43312">
    <property type="entry name" value="D-THREO-ALDOSE 1-DEHYDROGENASE"/>
    <property type="match status" value="1"/>
</dbReference>
<dbReference type="EMBL" id="NRSJ01000045">
    <property type="protein sequence ID" value="MBK1706585.1"/>
    <property type="molecule type" value="Genomic_DNA"/>
</dbReference>
<dbReference type="InterPro" id="IPR053135">
    <property type="entry name" value="AKR2_Oxidoreductase"/>
</dbReference>
<organism evidence="3 4">
    <name type="scientific">Halochromatium glycolicum</name>
    <dbReference type="NCBI Taxonomy" id="85075"/>
    <lineage>
        <taxon>Bacteria</taxon>
        <taxon>Pseudomonadati</taxon>
        <taxon>Pseudomonadota</taxon>
        <taxon>Gammaproteobacteria</taxon>
        <taxon>Chromatiales</taxon>
        <taxon>Chromatiaceae</taxon>
        <taxon>Halochromatium</taxon>
    </lineage>
</organism>
<name>A0AAJ0U872_9GAMM</name>
<accession>A0AAJ0U872</accession>
<evidence type="ECO:0000256" key="1">
    <source>
        <dbReference type="SAM" id="SignalP"/>
    </source>
</evidence>
<evidence type="ECO:0000313" key="4">
    <source>
        <dbReference type="Proteomes" id="UP001296776"/>
    </source>
</evidence>
<proteinExistence type="predicted"/>
<comment type="caution">
    <text evidence="3">The sequence shown here is derived from an EMBL/GenBank/DDBJ whole genome shotgun (WGS) entry which is preliminary data.</text>
</comment>
<dbReference type="PANTHER" id="PTHR43312:SF1">
    <property type="entry name" value="NADP-DEPENDENT OXIDOREDUCTASE DOMAIN-CONTAINING PROTEIN"/>
    <property type="match status" value="1"/>
</dbReference>
<protein>
    <submittedName>
        <fullName evidence="3">Aldo/keto reductase</fullName>
    </submittedName>
</protein>
<feature type="domain" description="NADP-dependent oxidoreductase" evidence="2">
    <location>
        <begin position="46"/>
        <end position="292"/>
    </location>
</feature>
<reference evidence="3" key="1">
    <citation type="submission" date="2017-08" db="EMBL/GenBank/DDBJ databases">
        <authorList>
            <person name="Imhoff J.F."/>
            <person name="Rahn T."/>
            <person name="Kuenzel S."/>
            <person name="Neulinger S.C."/>
        </authorList>
    </citation>
    <scope>NUCLEOTIDE SEQUENCE</scope>
    <source>
        <strain evidence="3">DSM 11080</strain>
    </source>
</reference>
<dbReference type="Gene3D" id="3.20.20.100">
    <property type="entry name" value="NADP-dependent oxidoreductase domain"/>
    <property type="match status" value="1"/>
</dbReference>
<dbReference type="AlphaFoldDB" id="A0AAJ0U872"/>
<dbReference type="RefSeq" id="WP_200348038.1">
    <property type="nucleotide sequence ID" value="NZ_NRSJ01000045.1"/>
</dbReference>
<feature type="signal peptide" evidence="1">
    <location>
        <begin position="1"/>
        <end position="17"/>
    </location>
</feature>
<keyword evidence="1" id="KW-0732">Signal</keyword>
<dbReference type="InterPro" id="IPR023210">
    <property type="entry name" value="NADP_OxRdtase_dom"/>
</dbReference>
<gene>
    <name evidence="3" type="ORF">CKO40_19050</name>
</gene>